<comment type="caution">
    <text evidence="2">The sequence shown here is derived from an EMBL/GenBank/DDBJ whole genome shotgun (WGS) entry which is preliminary data.</text>
</comment>
<sequence length="94" mass="10399">MTTNRITVFRMISVILFTLTSVLFIIDLFLHSDDRFDGIGLVSTLILPPIGFLLAGAAFKKTGSKKDVLLLILNGIAFLTMFFIMTVGTWLFGP</sequence>
<accession>A0ABV5AWQ6</accession>
<feature type="transmembrane region" description="Helical" evidence="1">
    <location>
        <begin position="7"/>
        <end position="26"/>
    </location>
</feature>
<proteinExistence type="predicted"/>
<dbReference type="EMBL" id="JBHHMI010000017">
    <property type="protein sequence ID" value="MFB5268613.1"/>
    <property type="molecule type" value="Genomic_DNA"/>
</dbReference>
<keyword evidence="1" id="KW-1133">Transmembrane helix</keyword>
<keyword evidence="1" id="KW-0812">Transmembrane</keyword>
<protein>
    <recommendedName>
        <fullName evidence="4">DUF3953 domain-containing protein</fullName>
    </recommendedName>
</protein>
<gene>
    <name evidence="2" type="ORF">ACE41H_17770</name>
</gene>
<dbReference type="Proteomes" id="UP001580346">
    <property type="component" value="Unassembled WGS sequence"/>
</dbReference>
<name>A0ABV5AWQ6_9BACL</name>
<evidence type="ECO:0000256" key="1">
    <source>
        <dbReference type="SAM" id="Phobius"/>
    </source>
</evidence>
<organism evidence="2 3">
    <name type="scientific">Paenibacillus enshidis</name>
    <dbReference type="NCBI Taxonomy" id="1458439"/>
    <lineage>
        <taxon>Bacteria</taxon>
        <taxon>Bacillati</taxon>
        <taxon>Bacillota</taxon>
        <taxon>Bacilli</taxon>
        <taxon>Bacillales</taxon>
        <taxon>Paenibacillaceae</taxon>
        <taxon>Paenibacillus</taxon>
    </lineage>
</organism>
<keyword evidence="3" id="KW-1185">Reference proteome</keyword>
<dbReference type="RefSeq" id="WP_375356841.1">
    <property type="nucleotide sequence ID" value="NZ_JBHHMI010000017.1"/>
</dbReference>
<evidence type="ECO:0008006" key="4">
    <source>
        <dbReference type="Google" id="ProtNLM"/>
    </source>
</evidence>
<reference evidence="2 3" key="1">
    <citation type="submission" date="2024-09" db="EMBL/GenBank/DDBJ databases">
        <title>Paenibacillus zeirhizospherea sp. nov., isolated from surface of the maize (Zea mays) roots in a horticulture field, Hungary.</title>
        <authorList>
            <person name="Marton D."/>
            <person name="Farkas M."/>
            <person name="Bedics A."/>
            <person name="Toth E."/>
            <person name="Tancsics A."/>
            <person name="Boka K."/>
            <person name="Maroti G."/>
            <person name="Kriszt B."/>
            <person name="Cserhati M."/>
        </authorList>
    </citation>
    <scope>NUCLEOTIDE SEQUENCE [LARGE SCALE GENOMIC DNA]</scope>
    <source>
        <strain evidence="2 3">KCTC 33519</strain>
    </source>
</reference>
<feature type="transmembrane region" description="Helical" evidence="1">
    <location>
        <begin position="71"/>
        <end position="92"/>
    </location>
</feature>
<feature type="transmembrane region" description="Helical" evidence="1">
    <location>
        <begin position="38"/>
        <end position="59"/>
    </location>
</feature>
<evidence type="ECO:0000313" key="2">
    <source>
        <dbReference type="EMBL" id="MFB5268613.1"/>
    </source>
</evidence>
<keyword evidence="1" id="KW-0472">Membrane</keyword>
<evidence type="ECO:0000313" key="3">
    <source>
        <dbReference type="Proteomes" id="UP001580346"/>
    </source>
</evidence>